<keyword evidence="3 4" id="KW-0597">Phosphoprotein</keyword>
<keyword evidence="8" id="KW-0808">Transferase</keyword>
<dbReference type="Gene3D" id="1.10.287.130">
    <property type="match status" value="1"/>
</dbReference>
<dbReference type="PANTHER" id="PTHR43065">
    <property type="entry name" value="SENSOR HISTIDINE KINASE"/>
    <property type="match status" value="1"/>
</dbReference>
<evidence type="ECO:0000256" key="1">
    <source>
        <dbReference type="ARBA" id="ARBA00000085"/>
    </source>
</evidence>
<dbReference type="NCBIfam" id="TIGR00229">
    <property type="entry name" value="sensory_box"/>
    <property type="match status" value="1"/>
</dbReference>
<dbReference type="PROSITE" id="PS50112">
    <property type="entry name" value="PAS"/>
    <property type="match status" value="1"/>
</dbReference>
<dbReference type="InterPro" id="IPR003661">
    <property type="entry name" value="HisK_dim/P_dom"/>
</dbReference>
<keyword evidence="8" id="KW-0418">Kinase</keyword>
<dbReference type="SMART" id="SM00387">
    <property type="entry name" value="HATPase_c"/>
    <property type="match status" value="1"/>
</dbReference>
<feature type="modified residue" description="4-aspartylphosphate" evidence="4">
    <location>
        <position position="621"/>
    </location>
</feature>
<evidence type="ECO:0000259" key="6">
    <source>
        <dbReference type="PROSITE" id="PS50110"/>
    </source>
</evidence>
<accession>A0A2S3WDI0</accession>
<evidence type="ECO:0000256" key="2">
    <source>
        <dbReference type="ARBA" id="ARBA00012438"/>
    </source>
</evidence>
<dbReference type="InterPro" id="IPR003594">
    <property type="entry name" value="HATPase_dom"/>
</dbReference>
<evidence type="ECO:0000313" key="9">
    <source>
        <dbReference type="Proteomes" id="UP000237194"/>
    </source>
</evidence>
<dbReference type="InterPro" id="IPR004358">
    <property type="entry name" value="Sig_transdc_His_kin-like_C"/>
</dbReference>
<dbReference type="PANTHER" id="PTHR43065:SF42">
    <property type="entry name" value="TWO-COMPONENT SENSOR PPRA"/>
    <property type="match status" value="1"/>
</dbReference>
<proteinExistence type="predicted"/>
<protein>
    <recommendedName>
        <fullName evidence="2">histidine kinase</fullName>
        <ecNumber evidence="2">2.7.13.3</ecNumber>
    </recommendedName>
</protein>
<dbReference type="InterPro" id="IPR013655">
    <property type="entry name" value="PAS_fold_3"/>
</dbReference>
<organism evidence="8 9">
    <name type="scientific">Pseudomonas putida</name>
    <name type="common">Arthrobacter siderocapsulatus</name>
    <dbReference type="NCBI Taxonomy" id="303"/>
    <lineage>
        <taxon>Bacteria</taxon>
        <taxon>Pseudomonadati</taxon>
        <taxon>Pseudomonadota</taxon>
        <taxon>Gammaproteobacteria</taxon>
        <taxon>Pseudomonadales</taxon>
        <taxon>Pseudomonadaceae</taxon>
        <taxon>Pseudomonas</taxon>
    </lineage>
</organism>
<dbReference type="Gene3D" id="3.40.50.2300">
    <property type="match status" value="1"/>
</dbReference>
<evidence type="ECO:0000259" key="7">
    <source>
        <dbReference type="PROSITE" id="PS50112"/>
    </source>
</evidence>
<dbReference type="EMBL" id="MIND01000018">
    <property type="protein sequence ID" value="POF89024.1"/>
    <property type="molecule type" value="Genomic_DNA"/>
</dbReference>
<reference evidence="8 9" key="2">
    <citation type="submission" date="2018-03" db="EMBL/GenBank/DDBJ databases">
        <title>Draft genome of Pseudomonas putida strain KT-27.</title>
        <authorList>
            <person name="Yoshizawa S."/>
            <person name="Khan N.H."/>
            <person name="Nishimura M."/>
            <person name="Chiura H.X."/>
            <person name="Ogura Y."/>
            <person name="Hayashi T."/>
            <person name="Kogure K."/>
        </authorList>
    </citation>
    <scope>NUCLEOTIDE SEQUENCE [LARGE SCALE GENOMIC DNA]</scope>
    <source>
        <strain evidence="8 9">KT-27</strain>
    </source>
</reference>
<feature type="domain" description="Response regulatory" evidence="6">
    <location>
        <begin position="571"/>
        <end position="687"/>
    </location>
</feature>
<dbReference type="PROSITE" id="PS50109">
    <property type="entry name" value="HIS_KIN"/>
    <property type="match status" value="1"/>
</dbReference>
<dbReference type="AlphaFoldDB" id="A0A2S3WDI0"/>
<feature type="domain" description="Histidine kinase" evidence="5">
    <location>
        <begin position="325"/>
        <end position="549"/>
    </location>
</feature>
<dbReference type="SUPFAM" id="SSF52172">
    <property type="entry name" value="CheY-like"/>
    <property type="match status" value="1"/>
</dbReference>
<dbReference type="SUPFAM" id="SSF55874">
    <property type="entry name" value="ATPase domain of HSP90 chaperone/DNA topoisomerase II/histidine kinase"/>
    <property type="match status" value="1"/>
</dbReference>
<dbReference type="CDD" id="cd00082">
    <property type="entry name" value="HisKA"/>
    <property type="match status" value="1"/>
</dbReference>
<dbReference type="Pfam" id="PF08447">
    <property type="entry name" value="PAS_3"/>
    <property type="match status" value="1"/>
</dbReference>
<dbReference type="EC" id="2.7.13.3" evidence="2"/>
<dbReference type="GO" id="GO:0000155">
    <property type="term" value="F:phosphorelay sensor kinase activity"/>
    <property type="evidence" value="ECO:0007669"/>
    <property type="project" value="InterPro"/>
</dbReference>
<dbReference type="SMART" id="SM00091">
    <property type="entry name" value="PAS"/>
    <property type="match status" value="1"/>
</dbReference>
<dbReference type="Proteomes" id="UP000237194">
    <property type="component" value="Unassembled WGS sequence"/>
</dbReference>
<dbReference type="InterPro" id="IPR036097">
    <property type="entry name" value="HisK_dim/P_sf"/>
</dbReference>
<dbReference type="InterPro" id="IPR000014">
    <property type="entry name" value="PAS"/>
</dbReference>
<dbReference type="SUPFAM" id="SSF55785">
    <property type="entry name" value="PYP-like sensor domain (PAS domain)"/>
    <property type="match status" value="1"/>
</dbReference>
<dbReference type="PROSITE" id="PS50110">
    <property type="entry name" value="RESPONSE_REGULATORY"/>
    <property type="match status" value="1"/>
</dbReference>
<dbReference type="InterPro" id="IPR001789">
    <property type="entry name" value="Sig_transdc_resp-reg_receiver"/>
</dbReference>
<dbReference type="Pfam" id="PF02518">
    <property type="entry name" value="HATPase_c"/>
    <property type="match status" value="1"/>
</dbReference>
<comment type="caution">
    <text evidence="8">The sequence shown here is derived from an EMBL/GenBank/DDBJ whole genome shotgun (WGS) entry which is preliminary data.</text>
</comment>
<dbReference type="InterPro" id="IPR035965">
    <property type="entry name" value="PAS-like_dom_sf"/>
</dbReference>
<dbReference type="SUPFAM" id="SSF47384">
    <property type="entry name" value="Homodimeric domain of signal transducing histidine kinase"/>
    <property type="match status" value="1"/>
</dbReference>
<dbReference type="Gene3D" id="3.30.450.20">
    <property type="entry name" value="PAS domain"/>
    <property type="match status" value="2"/>
</dbReference>
<evidence type="ECO:0000313" key="8">
    <source>
        <dbReference type="EMBL" id="POF89024.1"/>
    </source>
</evidence>
<dbReference type="PRINTS" id="PR00344">
    <property type="entry name" value="BCTRLSENSOR"/>
</dbReference>
<dbReference type="Pfam" id="PF00512">
    <property type="entry name" value="HisKA"/>
    <property type="match status" value="1"/>
</dbReference>
<evidence type="ECO:0000256" key="4">
    <source>
        <dbReference type="PROSITE-ProRule" id="PRU00169"/>
    </source>
</evidence>
<dbReference type="InterPro" id="IPR005467">
    <property type="entry name" value="His_kinase_dom"/>
</dbReference>
<feature type="domain" description="PAS" evidence="7">
    <location>
        <begin position="203"/>
        <end position="258"/>
    </location>
</feature>
<evidence type="ECO:0000259" key="5">
    <source>
        <dbReference type="PROSITE" id="PS50109"/>
    </source>
</evidence>
<dbReference type="Gene3D" id="3.30.565.10">
    <property type="entry name" value="Histidine kinase-like ATPase, C-terminal domain"/>
    <property type="match status" value="1"/>
</dbReference>
<dbReference type="Pfam" id="PF00072">
    <property type="entry name" value="Response_reg"/>
    <property type="match status" value="1"/>
</dbReference>
<dbReference type="InterPro" id="IPR036890">
    <property type="entry name" value="HATPase_C_sf"/>
</dbReference>
<evidence type="ECO:0000256" key="3">
    <source>
        <dbReference type="ARBA" id="ARBA00022553"/>
    </source>
</evidence>
<comment type="catalytic activity">
    <reaction evidence="1">
        <text>ATP + protein L-histidine = ADP + protein N-phospho-L-histidine.</text>
        <dbReference type="EC" id="2.7.13.3"/>
    </reaction>
</comment>
<reference evidence="8 9" key="1">
    <citation type="submission" date="2016-08" db="EMBL/GenBank/DDBJ databases">
        <authorList>
            <person name="Seilhamer J.J."/>
        </authorList>
    </citation>
    <scope>NUCLEOTIDE SEQUENCE [LARGE SCALE GENOMIC DNA]</scope>
    <source>
        <strain evidence="8 9">KT-27</strain>
    </source>
</reference>
<dbReference type="InterPro" id="IPR011006">
    <property type="entry name" value="CheY-like_superfamily"/>
</dbReference>
<dbReference type="RefSeq" id="WP_371411573.1">
    <property type="nucleotide sequence ID" value="NZ_MIND01000018.1"/>
</dbReference>
<dbReference type="SMART" id="SM00448">
    <property type="entry name" value="REC"/>
    <property type="match status" value="1"/>
</dbReference>
<gene>
    <name evidence="8" type="ORF">BGP80_14030</name>
</gene>
<sequence length="691" mass="76094">MVAKGKSSDTDFQVIHLEPSWKQVDPIAQAIRMFDWGATPLGVLAQWPPSLRHAVDIMLASPFPAALIWGDRLTVIHNTAYSDVIGKGAPGLGGSFEQLWLKHWEHVGPSVFKALEGQASFVGDAPILVAAGTEAGNVWCALGYTPIRDEQACVAGFLHTVINATASVETLGEWRELTERFEQQIAQYQADREGIWALSGQAMIMVTLDLRLHAVNPAFERMMGWTLSQMAEMPIIDLIHPSDRRDVSEVVLDVLHGNGVSELESRVRHRAGHYRWIRWSARRDGEFLTVVGSDINQERENAMRRSEALLRNNQRVTVVSQLAGGMAHEMNNLLSGIGGSLELLQRRIDQGQPDRIASYVELARDSVERAMILTHQLLAFSRTQRLSPRPLNSTQVMTASQPLFLQALGPEILLECHLDSDAWPILVDSGQLEIALVNLCTNAREACNLAGTVTIRSFNQRLEDDERAHGGLPGGDYLAIQVEDNGHGMASEDIPRGFEPFFTSKPAGRGAGLGLSMVYGFVHQSGGYVWLESTLEQGTRVTMIFPRCLQAVEPEATPQLPVLMEPVHDRRLLLIDDESGLRALMKEALVEQGFEVIDVADAAGAMSKFRHEGSFDLVITDIGLPGGSSGRQVAQAMRRLQPQQKILFITGYSEHPIEQALLDQPGTGLMLKPFSLALLVARVQSMLTEAK</sequence>
<dbReference type="CDD" id="cd00130">
    <property type="entry name" value="PAS"/>
    <property type="match status" value="1"/>
</dbReference>
<dbReference type="SMART" id="SM00388">
    <property type="entry name" value="HisKA"/>
    <property type="match status" value="1"/>
</dbReference>
<name>A0A2S3WDI0_PSEPU</name>